<evidence type="ECO:0000256" key="4">
    <source>
        <dbReference type="ARBA" id="ARBA00023125"/>
    </source>
</evidence>
<dbReference type="InterPro" id="IPR013249">
    <property type="entry name" value="RNA_pol_sigma70_r4_t2"/>
</dbReference>
<dbReference type="InterPro" id="IPR036388">
    <property type="entry name" value="WH-like_DNA-bd_sf"/>
</dbReference>
<comment type="similarity">
    <text evidence="1 6">Belongs to the sigma-70 factor family. ECF subfamily.</text>
</comment>
<keyword evidence="10" id="KW-1185">Reference proteome</keyword>
<accession>A0A517Y8T8</accession>
<dbReference type="Pfam" id="PF04542">
    <property type="entry name" value="Sigma70_r2"/>
    <property type="match status" value="1"/>
</dbReference>
<evidence type="ECO:0000256" key="2">
    <source>
        <dbReference type="ARBA" id="ARBA00023015"/>
    </source>
</evidence>
<dbReference type="Gene3D" id="1.10.10.10">
    <property type="entry name" value="Winged helix-like DNA-binding domain superfamily/Winged helix DNA-binding domain"/>
    <property type="match status" value="1"/>
</dbReference>
<organism evidence="9 10">
    <name type="scientific">Anatilimnocola aggregata</name>
    <dbReference type="NCBI Taxonomy" id="2528021"/>
    <lineage>
        <taxon>Bacteria</taxon>
        <taxon>Pseudomonadati</taxon>
        <taxon>Planctomycetota</taxon>
        <taxon>Planctomycetia</taxon>
        <taxon>Pirellulales</taxon>
        <taxon>Pirellulaceae</taxon>
        <taxon>Anatilimnocola</taxon>
    </lineage>
</organism>
<dbReference type="Pfam" id="PF08281">
    <property type="entry name" value="Sigma70_r4_2"/>
    <property type="match status" value="1"/>
</dbReference>
<dbReference type="SUPFAM" id="SSF88946">
    <property type="entry name" value="Sigma2 domain of RNA polymerase sigma factors"/>
    <property type="match status" value="1"/>
</dbReference>
<keyword evidence="2 6" id="KW-0805">Transcription regulation</keyword>
<feature type="domain" description="RNA polymerase sigma factor 70 region 4 type 2" evidence="8">
    <location>
        <begin position="143"/>
        <end position="195"/>
    </location>
</feature>
<gene>
    <name evidence="9" type="primary">sigE_3</name>
    <name evidence="9" type="ORF">ETAA8_17350</name>
</gene>
<dbReference type="InterPro" id="IPR039425">
    <property type="entry name" value="RNA_pol_sigma-70-like"/>
</dbReference>
<evidence type="ECO:0000313" key="10">
    <source>
        <dbReference type="Proteomes" id="UP000315017"/>
    </source>
</evidence>
<keyword evidence="4 6" id="KW-0238">DNA-binding</keyword>
<proteinExistence type="inferred from homology"/>
<evidence type="ECO:0000256" key="3">
    <source>
        <dbReference type="ARBA" id="ARBA00023082"/>
    </source>
</evidence>
<dbReference type="InterPro" id="IPR000838">
    <property type="entry name" value="RNA_pol_sigma70_ECF_CS"/>
</dbReference>
<evidence type="ECO:0000256" key="5">
    <source>
        <dbReference type="ARBA" id="ARBA00023163"/>
    </source>
</evidence>
<dbReference type="Gene3D" id="1.10.1740.10">
    <property type="match status" value="1"/>
</dbReference>
<dbReference type="CDD" id="cd06171">
    <property type="entry name" value="Sigma70_r4"/>
    <property type="match status" value="1"/>
</dbReference>
<dbReference type="NCBIfam" id="TIGR02937">
    <property type="entry name" value="sigma70-ECF"/>
    <property type="match status" value="1"/>
</dbReference>
<evidence type="ECO:0000313" key="9">
    <source>
        <dbReference type="EMBL" id="QDU26654.1"/>
    </source>
</evidence>
<dbReference type="GO" id="GO:0016987">
    <property type="term" value="F:sigma factor activity"/>
    <property type="evidence" value="ECO:0007669"/>
    <property type="project" value="UniProtKB-KW"/>
</dbReference>
<evidence type="ECO:0000259" key="7">
    <source>
        <dbReference type="Pfam" id="PF04542"/>
    </source>
</evidence>
<dbReference type="EMBL" id="CP036274">
    <property type="protein sequence ID" value="QDU26654.1"/>
    <property type="molecule type" value="Genomic_DNA"/>
</dbReference>
<dbReference type="PANTHER" id="PTHR43133">
    <property type="entry name" value="RNA POLYMERASE ECF-TYPE SIGMA FACTO"/>
    <property type="match status" value="1"/>
</dbReference>
<keyword evidence="3 6" id="KW-0731">Sigma factor</keyword>
<sequence length="209" mass="24344">MPLTQLISKARRIEPAVASDQEEERLRTVRCRRLTSLLAKCQERDPSAQRDLVLESQELVYRTVYRLVGRNDVDDVTQQVYLQVFRHIDQFKGLSTVATWLCRIAINESLQHIRRRSNRKVAVLAVDPQDFNPPRPADSDDRELLELAMSRIEPELKIVFVLREEEGLTYEQISEMLDLPEGTVASRINRARQQLKEHLTRLGWSPENQ</sequence>
<dbReference type="InterPro" id="IPR013324">
    <property type="entry name" value="RNA_pol_sigma_r3/r4-like"/>
</dbReference>
<dbReference type="SUPFAM" id="SSF88659">
    <property type="entry name" value="Sigma3 and sigma4 domains of RNA polymerase sigma factors"/>
    <property type="match status" value="1"/>
</dbReference>
<dbReference type="AlphaFoldDB" id="A0A517Y8T8"/>
<evidence type="ECO:0000256" key="1">
    <source>
        <dbReference type="ARBA" id="ARBA00010641"/>
    </source>
</evidence>
<dbReference type="GO" id="GO:0003677">
    <property type="term" value="F:DNA binding"/>
    <property type="evidence" value="ECO:0007669"/>
    <property type="project" value="UniProtKB-KW"/>
</dbReference>
<dbReference type="PANTHER" id="PTHR43133:SF8">
    <property type="entry name" value="RNA POLYMERASE SIGMA FACTOR HI_1459-RELATED"/>
    <property type="match status" value="1"/>
</dbReference>
<dbReference type="KEGG" id="aagg:ETAA8_17350"/>
<dbReference type="RefSeq" id="WP_202921678.1">
    <property type="nucleotide sequence ID" value="NZ_CP036274.1"/>
</dbReference>
<name>A0A517Y8T8_9BACT</name>
<dbReference type="InterPro" id="IPR013325">
    <property type="entry name" value="RNA_pol_sigma_r2"/>
</dbReference>
<dbReference type="PROSITE" id="PS01063">
    <property type="entry name" value="SIGMA70_ECF"/>
    <property type="match status" value="1"/>
</dbReference>
<feature type="domain" description="RNA polymerase sigma-70 region 2" evidence="7">
    <location>
        <begin position="53"/>
        <end position="117"/>
    </location>
</feature>
<evidence type="ECO:0000256" key="6">
    <source>
        <dbReference type="RuleBase" id="RU000716"/>
    </source>
</evidence>
<dbReference type="InterPro" id="IPR007627">
    <property type="entry name" value="RNA_pol_sigma70_r2"/>
</dbReference>
<keyword evidence="5 6" id="KW-0804">Transcription</keyword>
<protein>
    <recommendedName>
        <fullName evidence="6">RNA polymerase sigma factor</fullName>
    </recommendedName>
</protein>
<dbReference type="Proteomes" id="UP000315017">
    <property type="component" value="Chromosome"/>
</dbReference>
<evidence type="ECO:0000259" key="8">
    <source>
        <dbReference type="Pfam" id="PF08281"/>
    </source>
</evidence>
<dbReference type="GO" id="GO:0006352">
    <property type="term" value="P:DNA-templated transcription initiation"/>
    <property type="evidence" value="ECO:0007669"/>
    <property type="project" value="InterPro"/>
</dbReference>
<dbReference type="InterPro" id="IPR014284">
    <property type="entry name" value="RNA_pol_sigma-70_dom"/>
</dbReference>
<reference evidence="9 10" key="1">
    <citation type="submission" date="2019-02" db="EMBL/GenBank/DDBJ databases">
        <title>Deep-cultivation of Planctomycetes and their phenomic and genomic characterization uncovers novel biology.</title>
        <authorList>
            <person name="Wiegand S."/>
            <person name="Jogler M."/>
            <person name="Boedeker C."/>
            <person name="Pinto D."/>
            <person name="Vollmers J."/>
            <person name="Rivas-Marin E."/>
            <person name="Kohn T."/>
            <person name="Peeters S.H."/>
            <person name="Heuer A."/>
            <person name="Rast P."/>
            <person name="Oberbeckmann S."/>
            <person name="Bunk B."/>
            <person name="Jeske O."/>
            <person name="Meyerdierks A."/>
            <person name="Storesund J.E."/>
            <person name="Kallscheuer N."/>
            <person name="Luecker S."/>
            <person name="Lage O.M."/>
            <person name="Pohl T."/>
            <person name="Merkel B.J."/>
            <person name="Hornburger P."/>
            <person name="Mueller R.-W."/>
            <person name="Bruemmer F."/>
            <person name="Labrenz M."/>
            <person name="Spormann A.M."/>
            <person name="Op den Camp H."/>
            <person name="Overmann J."/>
            <person name="Amann R."/>
            <person name="Jetten M.S.M."/>
            <person name="Mascher T."/>
            <person name="Medema M.H."/>
            <person name="Devos D.P."/>
            <person name="Kaster A.-K."/>
            <person name="Ovreas L."/>
            <person name="Rohde M."/>
            <person name="Galperin M.Y."/>
            <person name="Jogler C."/>
        </authorList>
    </citation>
    <scope>NUCLEOTIDE SEQUENCE [LARGE SCALE GENOMIC DNA]</scope>
    <source>
        <strain evidence="9 10">ETA_A8</strain>
    </source>
</reference>